<comment type="caution">
    <text evidence="4">The sequence shown here is derived from an EMBL/GenBank/DDBJ whole genome shotgun (WGS) entry which is preliminary data.</text>
</comment>
<dbReference type="PANTHER" id="PTHR46401:SF2">
    <property type="entry name" value="GLYCOSYLTRANSFERASE WBBK-RELATED"/>
    <property type="match status" value="1"/>
</dbReference>
<gene>
    <name evidence="4" type="ORF">A9Q02_13400</name>
</gene>
<evidence type="ECO:0000259" key="2">
    <source>
        <dbReference type="Pfam" id="PF00534"/>
    </source>
</evidence>
<dbReference type="GO" id="GO:0016757">
    <property type="term" value="F:glycosyltransferase activity"/>
    <property type="evidence" value="ECO:0007669"/>
    <property type="project" value="InterPro"/>
</dbReference>
<dbReference type="CDD" id="cd03809">
    <property type="entry name" value="GT4_MtfB-like"/>
    <property type="match status" value="1"/>
</dbReference>
<proteinExistence type="predicted"/>
<feature type="domain" description="Glycosyl transferase family 1" evidence="2">
    <location>
        <begin position="195"/>
        <end position="348"/>
    </location>
</feature>
<evidence type="ECO:0000256" key="1">
    <source>
        <dbReference type="ARBA" id="ARBA00022679"/>
    </source>
</evidence>
<accession>A0A2H3KM26</accession>
<keyword evidence="1" id="KW-0808">Transferase</keyword>
<name>A0A2H3KM26_9CHLR</name>
<dbReference type="Pfam" id="PF00534">
    <property type="entry name" value="Glycos_transf_1"/>
    <property type="match status" value="1"/>
</dbReference>
<protein>
    <recommendedName>
        <fullName evidence="6">Glycosyl transferase family 1</fullName>
    </recommendedName>
</protein>
<reference evidence="4 5" key="1">
    <citation type="submission" date="2016-05" db="EMBL/GenBank/DDBJ databases">
        <authorList>
            <person name="Lavstsen T."/>
            <person name="Jespersen J.S."/>
        </authorList>
    </citation>
    <scope>NUCLEOTIDE SEQUENCE [LARGE SCALE GENOMIC DNA]</scope>
    <source>
        <strain evidence="4 5">B7-9</strain>
    </source>
</reference>
<dbReference type="InterPro" id="IPR028098">
    <property type="entry name" value="Glyco_trans_4-like_N"/>
</dbReference>
<dbReference type="RefSeq" id="WP_172450838.1">
    <property type="nucleotide sequence ID" value="NZ_LYXE01000083.1"/>
</dbReference>
<evidence type="ECO:0000259" key="3">
    <source>
        <dbReference type="Pfam" id="PF13439"/>
    </source>
</evidence>
<dbReference type="FunFam" id="3.40.50.2000:FF:000119">
    <property type="entry name" value="Glycosyl transferase group 1"/>
    <property type="match status" value="1"/>
</dbReference>
<sequence length="382" mass="41441">MRIGYLTYGLDRAPTGIGRYAVQLLEALTALPDGPDLVLLTTEQADHHGLWGRFERYALPGCRLLPALMTAGNAAVSVAAARLGLDVIHDPNGVAPFLGPALGVRRVVTIHDAVPFRFPAQHNRLDNWRFRMMLPLAARCADAVITVSASARQDLAHFLRLHEHKIYLTGEAAGSEFAPASPEAVAAVLTRLGVQQPYLLYLGGLNGRKNVERLLAAFAEVRRAHPALTLVIVGKRQWRAEGIEVALAQYELEPYVRFTGYLPDADVPLLYSGATAFVFPSLYEGFGLPVLEAMACGAPVVTSNVSSLPEVAGDAALLVDPCDTAAIAAAIRRIIEEPGLAERLRTRGLARAAQFSWERTAEETLAVYHRLNEKQPSGTFRP</sequence>
<keyword evidence="5" id="KW-1185">Reference proteome</keyword>
<evidence type="ECO:0008006" key="6">
    <source>
        <dbReference type="Google" id="ProtNLM"/>
    </source>
</evidence>
<dbReference type="EMBL" id="LYXE01000083">
    <property type="protein sequence ID" value="PDV99075.1"/>
    <property type="molecule type" value="Genomic_DNA"/>
</dbReference>
<dbReference type="AlphaFoldDB" id="A0A2H3KM26"/>
<evidence type="ECO:0000313" key="5">
    <source>
        <dbReference type="Proteomes" id="UP000220922"/>
    </source>
</evidence>
<dbReference type="GO" id="GO:0009103">
    <property type="term" value="P:lipopolysaccharide biosynthetic process"/>
    <property type="evidence" value="ECO:0007669"/>
    <property type="project" value="TreeGrafter"/>
</dbReference>
<dbReference type="InterPro" id="IPR001296">
    <property type="entry name" value="Glyco_trans_1"/>
</dbReference>
<dbReference type="Proteomes" id="UP000220922">
    <property type="component" value="Unassembled WGS sequence"/>
</dbReference>
<dbReference type="PANTHER" id="PTHR46401">
    <property type="entry name" value="GLYCOSYLTRANSFERASE WBBK-RELATED"/>
    <property type="match status" value="1"/>
</dbReference>
<dbReference type="SUPFAM" id="SSF53756">
    <property type="entry name" value="UDP-Glycosyltransferase/glycogen phosphorylase"/>
    <property type="match status" value="1"/>
</dbReference>
<dbReference type="Pfam" id="PF13439">
    <property type="entry name" value="Glyco_transf_4"/>
    <property type="match status" value="1"/>
</dbReference>
<evidence type="ECO:0000313" key="4">
    <source>
        <dbReference type="EMBL" id="PDV99075.1"/>
    </source>
</evidence>
<feature type="domain" description="Glycosyltransferase subfamily 4-like N-terminal" evidence="3">
    <location>
        <begin position="15"/>
        <end position="167"/>
    </location>
</feature>
<dbReference type="Gene3D" id="3.40.50.2000">
    <property type="entry name" value="Glycogen Phosphorylase B"/>
    <property type="match status" value="2"/>
</dbReference>
<organism evidence="4 5">
    <name type="scientific">Candidatus Chloroploca asiatica</name>
    <dbReference type="NCBI Taxonomy" id="1506545"/>
    <lineage>
        <taxon>Bacteria</taxon>
        <taxon>Bacillati</taxon>
        <taxon>Chloroflexota</taxon>
        <taxon>Chloroflexia</taxon>
        <taxon>Chloroflexales</taxon>
        <taxon>Chloroflexineae</taxon>
        <taxon>Oscillochloridaceae</taxon>
        <taxon>Candidatus Chloroploca</taxon>
    </lineage>
</organism>